<name>A0A4Q9KKM5_PROTD</name>
<dbReference type="AlphaFoldDB" id="A0A4Q9KKM5"/>
<evidence type="ECO:0000256" key="3">
    <source>
        <dbReference type="ARBA" id="ARBA00022729"/>
    </source>
</evidence>
<proteinExistence type="inferred from homology"/>
<dbReference type="PANTHER" id="PTHR43649:SF34">
    <property type="entry name" value="ABC TRANSPORTER PERIPLASMIC-BINDING PROTEIN YCJN-RELATED"/>
    <property type="match status" value="1"/>
</dbReference>
<dbReference type="Pfam" id="PF13416">
    <property type="entry name" value="SBP_bac_8"/>
    <property type="match status" value="1"/>
</dbReference>
<dbReference type="Proteomes" id="UP000291933">
    <property type="component" value="Unassembled WGS sequence"/>
</dbReference>
<evidence type="ECO:0000256" key="1">
    <source>
        <dbReference type="ARBA" id="ARBA00008520"/>
    </source>
</evidence>
<dbReference type="InterPro" id="IPR006311">
    <property type="entry name" value="TAT_signal"/>
</dbReference>
<dbReference type="CDD" id="cd14750">
    <property type="entry name" value="PBP2_TMBP"/>
    <property type="match status" value="1"/>
</dbReference>
<keyword evidence="3" id="KW-0732">Signal</keyword>
<comment type="caution">
    <text evidence="4">The sequence shown here is derived from an EMBL/GenBank/DDBJ whole genome shotgun (WGS) entry which is preliminary data.</text>
</comment>
<keyword evidence="2" id="KW-0813">Transport</keyword>
<dbReference type="OrthoDB" id="9770625at2"/>
<reference evidence="4 5" key="1">
    <citation type="submission" date="2019-01" db="EMBL/GenBank/DDBJ databases">
        <title>Lactibacter flavus gen. nov., sp. nov., a novel bacterium of the family Propionibacteriaceae isolated from raw milk and dairy products.</title>
        <authorList>
            <person name="Huptas C."/>
            <person name="Wenning M."/>
            <person name="Breitenwieser F."/>
            <person name="Doll E."/>
            <person name="Von Neubeck M."/>
            <person name="Busse H.-J."/>
            <person name="Scherer S."/>
        </authorList>
    </citation>
    <scope>NUCLEOTIDE SEQUENCE [LARGE SCALE GENOMIC DNA]</scope>
    <source>
        <strain evidence="4 5">DSM 22130</strain>
    </source>
</reference>
<accession>A0A4Q9KKM5</accession>
<dbReference type="PROSITE" id="PS51318">
    <property type="entry name" value="TAT"/>
    <property type="match status" value="1"/>
</dbReference>
<dbReference type="RefSeq" id="WP_131171890.1">
    <property type="nucleotide sequence ID" value="NZ_FXTL01000006.1"/>
</dbReference>
<protein>
    <submittedName>
        <fullName evidence="4">ABC transporter substrate-binding protein</fullName>
    </submittedName>
</protein>
<keyword evidence="5" id="KW-1185">Reference proteome</keyword>
<dbReference type="PANTHER" id="PTHR43649">
    <property type="entry name" value="ARABINOSE-BINDING PROTEIN-RELATED"/>
    <property type="match status" value="1"/>
</dbReference>
<sequence length="444" mass="47388">MSSPELTRRSLLIGTLGVAAVGALSACSTGSTGGSTAAPAGGSSSAAAAGIDWTKKGPINYVQGKDTSGFVQPTIDEWNKANPDQKVTLIELADKADEQQAKMIENFNTKGSYGYDVLSVDVVWTAQFAANKMIVELPSDMSTDGYIKPAVDACKYFNKLYCFPATSDGAMMYYRKDLLDAVGAQAPKTWDEMVATGKKVQAANPGMIIWGGQFQKYEGLTCNFAEWVNGGGGNFLDDQGKPSVNTAEAVAGAQYMANLFKDGVIAAEESTWQEEPSRTAFQDGKVIFHRQWPYQYSLANKTDGSSKVNGKFAVAPLPGKSGTGVSTLGGHNMAVTATAKNAGTCKAFIQWWNAKEQQKANVIKTSNAPTFEALYTDADLVKQFPYLPVLQASIGNAKARPKAVKYSDVTLAIQDAAYSIVKTPTTDVKAALDTLQTKLTDLTK</sequence>
<evidence type="ECO:0000313" key="5">
    <source>
        <dbReference type="Proteomes" id="UP000291933"/>
    </source>
</evidence>
<dbReference type="SUPFAM" id="SSF53850">
    <property type="entry name" value="Periplasmic binding protein-like II"/>
    <property type="match status" value="1"/>
</dbReference>
<gene>
    <name evidence="4" type="ORF">ET996_07220</name>
</gene>
<evidence type="ECO:0000313" key="4">
    <source>
        <dbReference type="EMBL" id="TBT95052.1"/>
    </source>
</evidence>
<comment type="similarity">
    <text evidence="1">Belongs to the bacterial solute-binding protein 1 family.</text>
</comment>
<organism evidence="4 5">
    <name type="scientific">Propioniciclava tarda</name>
    <dbReference type="NCBI Taxonomy" id="433330"/>
    <lineage>
        <taxon>Bacteria</taxon>
        <taxon>Bacillati</taxon>
        <taxon>Actinomycetota</taxon>
        <taxon>Actinomycetes</taxon>
        <taxon>Propionibacteriales</taxon>
        <taxon>Propionibacteriaceae</taxon>
        <taxon>Propioniciclava</taxon>
    </lineage>
</organism>
<dbReference type="InterPro" id="IPR006059">
    <property type="entry name" value="SBP"/>
</dbReference>
<dbReference type="EMBL" id="SDMR01000007">
    <property type="protein sequence ID" value="TBT95052.1"/>
    <property type="molecule type" value="Genomic_DNA"/>
</dbReference>
<dbReference type="InterPro" id="IPR050490">
    <property type="entry name" value="Bact_solute-bd_prot1"/>
</dbReference>
<dbReference type="Gene3D" id="3.40.190.10">
    <property type="entry name" value="Periplasmic binding protein-like II"/>
    <property type="match status" value="2"/>
</dbReference>
<evidence type="ECO:0000256" key="2">
    <source>
        <dbReference type="ARBA" id="ARBA00022448"/>
    </source>
</evidence>